<protein>
    <submittedName>
        <fullName evidence="5">HD domain-containing phosphohydrolase</fullName>
    </submittedName>
</protein>
<feature type="domain" description="HAMP" evidence="3">
    <location>
        <begin position="301"/>
        <end position="354"/>
    </location>
</feature>
<dbReference type="SMART" id="SM00471">
    <property type="entry name" value="HDc"/>
    <property type="match status" value="1"/>
</dbReference>
<feature type="domain" description="HD-GYP" evidence="4">
    <location>
        <begin position="384"/>
        <end position="580"/>
    </location>
</feature>
<dbReference type="CDD" id="cd06225">
    <property type="entry name" value="HAMP"/>
    <property type="match status" value="1"/>
</dbReference>
<evidence type="ECO:0000256" key="2">
    <source>
        <dbReference type="SAM" id="Phobius"/>
    </source>
</evidence>
<dbReference type="PROSITE" id="PS50885">
    <property type="entry name" value="HAMP"/>
    <property type="match status" value="1"/>
</dbReference>
<dbReference type="Gene3D" id="6.10.340.10">
    <property type="match status" value="1"/>
</dbReference>
<accession>A0ABW8T928</accession>
<sequence>MKAQKTRSIKRASFFSLLGGSLFFVVINFLILCVFIITMVFLLMSWQEDNLSKVLINNLTEKNSRLTNTSSTLADIMASDSSKNDKSFFLQKSFYSSKDIQGILILDDKEIVTQTSDNYRDFLGIDLSGKTYYSEAVKKNERTTFIPPSGISFKTKKVTLNIVSTIVKDNKVMGMVVLIINPSIIENKDLEGLVYYLVDSNGDIIFQSNVGNVLSKEDNIKTSLIMNKGINSKKPMFYQDKITGEFVLGSIIKEPVTSMYVLIQHNIFSNEPLIKGLIILLVLTTLFVLIFIIVFSIQMSNIFTNYISIFKSHLKKITTGDYDIKITNLYPHDEINDIVVSFANMADKIKQREEELQTYNEELVAANDEIKTMLATISRNEKDKKDQYLQIIWTMVNLLEIKDEYTAGHSKAVTFYAEQIAERLNKDYGFNLDMESIQVSAILHDIGKIGIEKEILNKPACLSNNEYEVIKTHPVKGYYALKDIVSLKEERKIIKYHHEKYDGTGYPEGIKGDDIPFGARIICVADAFDAMIADRPYRKGMSKENAIDELLRNKGKQFDPLIVDVFVNMLNEGELGAVND</sequence>
<dbReference type="InterPro" id="IPR006675">
    <property type="entry name" value="HDIG_dom"/>
</dbReference>
<name>A0ABW8T928_9CLOT</name>
<evidence type="ECO:0000313" key="5">
    <source>
        <dbReference type="EMBL" id="MFL0248651.1"/>
    </source>
</evidence>
<keyword evidence="2" id="KW-1133">Transmembrane helix</keyword>
<dbReference type="RefSeq" id="WP_406771079.1">
    <property type="nucleotide sequence ID" value="NZ_JBJHZZ010000024.1"/>
</dbReference>
<evidence type="ECO:0000259" key="4">
    <source>
        <dbReference type="PROSITE" id="PS51832"/>
    </source>
</evidence>
<feature type="transmembrane region" description="Helical" evidence="2">
    <location>
        <begin position="21"/>
        <end position="46"/>
    </location>
</feature>
<keyword evidence="2" id="KW-0472">Membrane</keyword>
<dbReference type="SMART" id="SM00304">
    <property type="entry name" value="HAMP"/>
    <property type="match status" value="1"/>
</dbReference>
<evidence type="ECO:0000259" key="3">
    <source>
        <dbReference type="PROSITE" id="PS50885"/>
    </source>
</evidence>
<dbReference type="InterPro" id="IPR037522">
    <property type="entry name" value="HD_GYP_dom"/>
</dbReference>
<comment type="caution">
    <text evidence="5">The sequence shown here is derived from an EMBL/GenBank/DDBJ whole genome shotgun (WGS) entry which is preliminary data.</text>
</comment>
<keyword evidence="2" id="KW-0812">Transmembrane</keyword>
<feature type="transmembrane region" description="Helical" evidence="2">
    <location>
        <begin position="273"/>
        <end position="297"/>
    </location>
</feature>
<dbReference type="InterPro" id="IPR003607">
    <property type="entry name" value="HD/PDEase_dom"/>
</dbReference>
<dbReference type="CDD" id="cd00077">
    <property type="entry name" value="HDc"/>
    <property type="match status" value="1"/>
</dbReference>
<keyword evidence="6" id="KW-1185">Reference proteome</keyword>
<evidence type="ECO:0000313" key="6">
    <source>
        <dbReference type="Proteomes" id="UP001623591"/>
    </source>
</evidence>
<organism evidence="5 6">
    <name type="scientific">Candidatus Clostridium stratigraminis</name>
    <dbReference type="NCBI Taxonomy" id="3381661"/>
    <lineage>
        <taxon>Bacteria</taxon>
        <taxon>Bacillati</taxon>
        <taxon>Bacillota</taxon>
        <taxon>Clostridia</taxon>
        <taxon>Eubacteriales</taxon>
        <taxon>Clostridiaceae</taxon>
        <taxon>Clostridium</taxon>
    </lineage>
</organism>
<dbReference type="SUPFAM" id="SSF109604">
    <property type="entry name" value="HD-domain/PDEase-like"/>
    <property type="match status" value="1"/>
</dbReference>
<dbReference type="PROSITE" id="PS51832">
    <property type="entry name" value="HD_GYP"/>
    <property type="match status" value="1"/>
</dbReference>
<evidence type="ECO:0000256" key="1">
    <source>
        <dbReference type="SAM" id="Coils"/>
    </source>
</evidence>
<reference evidence="5 6" key="1">
    <citation type="submission" date="2024-11" db="EMBL/GenBank/DDBJ databases">
        <authorList>
            <person name="Heng Y.C."/>
            <person name="Lim A.C.H."/>
            <person name="Lee J.K.Y."/>
            <person name="Kittelmann S."/>
        </authorList>
    </citation>
    <scope>NUCLEOTIDE SEQUENCE [LARGE SCALE GENOMIC DNA]</scope>
    <source>
        <strain evidence="5 6">WILCCON 0185</strain>
    </source>
</reference>
<proteinExistence type="predicted"/>
<dbReference type="NCBIfam" id="TIGR00277">
    <property type="entry name" value="HDIG"/>
    <property type="match status" value="1"/>
</dbReference>
<dbReference type="InterPro" id="IPR003660">
    <property type="entry name" value="HAMP_dom"/>
</dbReference>
<dbReference type="Gene3D" id="1.10.3210.10">
    <property type="entry name" value="Hypothetical protein af1432"/>
    <property type="match status" value="1"/>
</dbReference>
<dbReference type="PANTHER" id="PTHR43155">
    <property type="entry name" value="CYCLIC DI-GMP PHOSPHODIESTERASE PA4108-RELATED"/>
    <property type="match status" value="1"/>
</dbReference>
<dbReference type="EMBL" id="JBJHZZ010000024">
    <property type="protein sequence ID" value="MFL0248651.1"/>
    <property type="molecule type" value="Genomic_DNA"/>
</dbReference>
<gene>
    <name evidence="5" type="ORF">ACJDUG_17035</name>
</gene>
<keyword evidence="1" id="KW-0175">Coiled coil</keyword>
<dbReference type="Proteomes" id="UP001623591">
    <property type="component" value="Unassembled WGS sequence"/>
</dbReference>
<dbReference type="Pfam" id="PF13487">
    <property type="entry name" value="HD_5"/>
    <property type="match status" value="1"/>
</dbReference>
<feature type="coiled-coil region" evidence="1">
    <location>
        <begin position="342"/>
        <end position="376"/>
    </location>
</feature>